<dbReference type="RefSeq" id="WP_128984084.1">
    <property type="nucleotide sequence ID" value="NZ_CP133762.1"/>
</dbReference>
<dbReference type="Proteomes" id="UP001250858">
    <property type="component" value="Chromosome"/>
</dbReference>
<name>A0ABY9RXF7_9ACTN</name>
<reference evidence="2 3" key="1">
    <citation type="submission" date="2023-09" db="EMBL/GenBank/DDBJ databases">
        <title>Complete genome of Streptomyces roseicoloratus T14.</title>
        <authorList>
            <person name="Bashizi T."/>
            <person name="Kim M.-J."/>
            <person name="Lee G."/>
            <person name="Tagele S.B."/>
            <person name="Shin J.-H."/>
        </authorList>
    </citation>
    <scope>NUCLEOTIDE SEQUENCE [LARGE SCALE GENOMIC DNA]</scope>
    <source>
        <strain evidence="2 3">T14</strain>
    </source>
</reference>
<feature type="transmembrane region" description="Helical" evidence="1">
    <location>
        <begin position="47"/>
        <end position="65"/>
    </location>
</feature>
<organism evidence="2 3">
    <name type="scientific">Streptomyces roseicoloratus</name>
    <dbReference type="NCBI Taxonomy" id="2508722"/>
    <lineage>
        <taxon>Bacteria</taxon>
        <taxon>Bacillati</taxon>
        <taxon>Actinomycetota</taxon>
        <taxon>Actinomycetes</taxon>
        <taxon>Kitasatosporales</taxon>
        <taxon>Streptomycetaceae</taxon>
        <taxon>Streptomyces</taxon>
    </lineage>
</organism>
<keyword evidence="1" id="KW-0472">Membrane</keyword>
<keyword evidence="1" id="KW-0812">Transmembrane</keyword>
<proteinExistence type="predicted"/>
<gene>
    <name evidence="2" type="ORF">RGF97_16925</name>
</gene>
<accession>A0ABY9RXF7</accession>
<evidence type="ECO:0000256" key="1">
    <source>
        <dbReference type="SAM" id="Phobius"/>
    </source>
</evidence>
<evidence type="ECO:0000313" key="3">
    <source>
        <dbReference type="Proteomes" id="UP001250858"/>
    </source>
</evidence>
<feature type="transmembrane region" description="Helical" evidence="1">
    <location>
        <begin position="100"/>
        <end position="122"/>
    </location>
</feature>
<feature type="transmembrane region" description="Helical" evidence="1">
    <location>
        <begin position="77"/>
        <end position="94"/>
    </location>
</feature>
<sequence>MAAHAAVPAHRQFSTHGWGLPVTLGIAYGLYAPVIARRGEALSWGQLWLGLISAVVLAVSVYALRRYGRTLRRELRAAAWGALTGIAIGFLFSLSDHSVFSSSMLGLIVGVATGAGAFYLFYTHEDAAGRPAPY</sequence>
<evidence type="ECO:0000313" key="2">
    <source>
        <dbReference type="EMBL" id="WMX46186.1"/>
    </source>
</evidence>
<keyword evidence="1" id="KW-1133">Transmembrane helix</keyword>
<protein>
    <recommendedName>
        <fullName evidence="4">Integral membrane protein</fullName>
    </recommendedName>
</protein>
<dbReference type="EMBL" id="CP133762">
    <property type="protein sequence ID" value="WMX46186.1"/>
    <property type="molecule type" value="Genomic_DNA"/>
</dbReference>
<evidence type="ECO:0008006" key="4">
    <source>
        <dbReference type="Google" id="ProtNLM"/>
    </source>
</evidence>
<keyword evidence="3" id="KW-1185">Reference proteome</keyword>